<keyword evidence="4" id="KW-1005">Bacterial flagellum biogenesis</keyword>
<gene>
    <name evidence="11" type="primary">flgM</name>
    <name evidence="11" type="ORF">WAE96_03800</name>
</gene>
<evidence type="ECO:0000256" key="4">
    <source>
        <dbReference type="ARBA" id="ARBA00022795"/>
    </source>
</evidence>
<reference evidence="11 12" key="1">
    <citation type="submission" date="2023-12" db="EMBL/GenBank/DDBJ databases">
        <title>Friends and Foes: Symbiotic and Algicidal bacterial influence on Karenia brevis blooms.</title>
        <authorList>
            <person name="Fei C."/>
            <person name="Mohamed A.R."/>
            <person name="Booker A."/>
            <person name="Arshad M."/>
            <person name="Klass S."/>
            <person name="Ahn S."/>
            <person name="Gilbert P.M."/>
            <person name="Heil C.A."/>
            <person name="Martinez J.M."/>
            <person name="Amin S.A."/>
        </authorList>
    </citation>
    <scope>NUCLEOTIDE SEQUENCE [LARGE SCALE GENOMIC DNA]</scope>
    <source>
        <strain evidence="11 12">CE15</strain>
    </source>
</reference>
<keyword evidence="11" id="KW-0282">Flagellum</keyword>
<keyword evidence="5" id="KW-0805">Transcription regulation</keyword>
<evidence type="ECO:0000313" key="11">
    <source>
        <dbReference type="EMBL" id="MEI4548834.1"/>
    </source>
</evidence>
<dbReference type="Proteomes" id="UP001382455">
    <property type="component" value="Unassembled WGS sequence"/>
</dbReference>
<evidence type="ECO:0000259" key="10">
    <source>
        <dbReference type="Pfam" id="PF04316"/>
    </source>
</evidence>
<keyword evidence="11" id="KW-0969">Cilium</keyword>
<comment type="function">
    <text evidence="7">Responsible for the coupling of flagellin expression to flagellar assembly by preventing expression of the flagellin genes when a component of the middle class of proteins is defective. It negatively regulates flagellar genes by inhibiting the activity of FliA by directly binding to FliA.</text>
</comment>
<comment type="similarity">
    <text evidence="1">Belongs to the FlgM family.</text>
</comment>
<proteinExistence type="inferred from homology"/>
<dbReference type="NCBIfam" id="TIGR03824">
    <property type="entry name" value="FlgM_jcvi"/>
    <property type="match status" value="1"/>
</dbReference>
<feature type="compositionally biased region" description="Polar residues" evidence="9">
    <location>
        <begin position="1"/>
        <end position="14"/>
    </location>
</feature>
<protein>
    <recommendedName>
        <fullName evidence="2">Negative regulator of flagellin synthesis</fullName>
    </recommendedName>
    <alternativeName>
        <fullName evidence="8">Anti-sigma-28 factor</fullName>
    </alternativeName>
</protein>
<evidence type="ECO:0000256" key="3">
    <source>
        <dbReference type="ARBA" id="ARBA00022491"/>
    </source>
</evidence>
<evidence type="ECO:0000256" key="5">
    <source>
        <dbReference type="ARBA" id="ARBA00023015"/>
    </source>
</evidence>
<keyword evidence="6" id="KW-0804">Transcription</keyword>
<evidence type="ECO:0000256" key="1">
    <source>
        <dbReference type="ARBA" id="ARBA00005322"/>
    </source>
</evidence>
<evidence type="ECO:0000256" key="7">
    <source>
        <dbReference type="ARBA" id="ARBA00024739"/>
    </source>
</evidence>
<dbReference type="EMBL" id="JBAWKS010000001">
    <property type="protein sequence ID" value="MEI4548834.1"/>
    <property type="molecule type" value="Genomic_DNA"/>
</dbReference>
<feature type="compositionally biased region" description="Polar residues" evidence="9">
    <location>
        <begin position="20"/>
        <end position="56"/>
    </location>
</feature>
<dbReference type="RefSeq" id="WP_010560744.1">
    <property type="nucleotide sequence ID" value="NZ_CP023398.1"/>
</dbReference>
<organism evidence="11 12">
    <name type="scientific">Pseudoalteromonas spongiae</name>
    <dbReference type="NCBI Taxonomy" id="298657"/>
    <lineage>
        <taxon>Bacteria</taxon>
        <taxon>Pseudomonadati</taxon>
        <taxon>Pseudomonadota</taxon>
        <taxon>Gammaproteobacteria</taxon>
        <taxon>Alteromonadales</taxon>
        <taxon>Pseudoalteromonadaceae</taxon>
        <taxon>Pseudoalteromonas</taxon>
    </lineage>
</organism>
<keyword evidence="3" id="KW-0678">Repressor</keyword>
<dbReference type="SUPFAM" id="SSF101498">
    <property type="entry name" value="Anti-sigma factor FlgM"/>
    <property type="match status" value="1"/>
</dbReference>
<dbReference type="InterPro" id="IPR007412">
    <property type="entry name" value="FlgM"/>
</dbReference>
<evidence type="ECO:0000256" key="9">
    <source>
        <dbReference type="SAM" id="MobiDB-lite"/>
    </source>
</evidence>
<dbReference type="Gene3D" id="6.10.140.30">
    <property type="entry name" value="Anti-sigma-28 factor FlgM"/>
    <property type="match status" value="1"/>
</dbReference>
<dbReference type="InterPro" id="IPR035890">
    <property type="entry name" value="Anti-sigma-28_factor_FlgM_sf"/>
</dbReference>
<dbReference type="Pfam" id="PF04316">
    <property type="entry name" value="FlgM"/>
    <property type="match status" value="1"/>
</dbReference>
<evidence type="ECO:0000256" key="8">
    <source>
        <dbReference type="ARBA" id="ARBA00030117"/>
    </source>
</evidence>
<evidence type="ECO:0000256" key="2">
    <source>
        <dbReference type="ARBA" id="ARBA00017823"/>
    </source>
</evidence>
<feature type="domain" description="Anti-sigma-28 factor FlgM C-terminal" evidence="10">
    <location>
        <begin position="44"/>
        <end position="96"/>
    </location>
</feature>
<keyword evidence="12" id="KW-1185">Reference proteome</keyword>
<accession>A0ABU8EPG3</accession>
<evidence type="ECO:0000313" key="12">
    <source>
        <dbReference type="Proteomes" id="UP001382455"/>
    </source>
</evidence>
<feature type="region of interest" description="Disordered" evidence="9">
    <location>
        <begin position="1"/>
        <end position="69"/>
    </location>
</feature>
<dbReference type="InterPro" id="IPR031316">
    <property type="entry name" value="FlgM_C"/>
</dbReference>
<sequence length="106" mass="11635">MVNQINQGSNSQANVRLESSKQQASETANKQVQVNTATAKATSDSVSITPQAQQLKKLNEKAEQSSGIDEKKVNELKKAIANGEYKIDAEKLAENINKLEFKLFGR</sequence>
<keyword evidence="11" id="KW-0966">Cell projection</keyword>
<evidence type="ECO:0000256" key="6">
    <source>
        <dbReference type="ARBA" id="ARBA00023163"/>
    </source>
</evidence>
<feature type="compositionally biased region" description="Basic and acidic residues" evidence="9">
    <location>
        <begin position="57"/>
        <end position="69"/>
    </location>
</feature>
<name>A0ABU8EPG3_9GAMM</name>
<comment type="caution">
    <text evidence="11">The sequence shown here is derived from an EMBL/GenBank/DDBJ whole genome shotgun (WGS) entry which is preliminary data.</text>
</comment>